<evidence type="ECO:0000313" key="4">
    <source>
        <dbReference type="Proteomes" id="UP000180166"/>
    </source>
</evidence>
<dbReference type="Proteomes" id="UP000180166">
    <property type="component" value="Chromosome"/>
</dbReference>
<dbReference type="KEGG" id="nsr:NS506_01860"/>
<dbReference type="EC" id="2.7.7.49" evidence="3"/>
<gene>
    <name evidence="2" type="ORF">NS506_01860</name>
    <name evidence="3" type="ORF">NS506_02530</name>
</gene>
<reference evidence="3 4" key="1">
    <citation type="submission" date="2016-10" db="EMBL/GenBank/DDBJ databases">
        <title>Genome sequence of Nocardia seriolae strain EM150506, isolated from Anguila japonica.</title>
        <authorList>
            <person name="Han H.-J."/>
        </authorList>
    </citation>
    <scope>NUCLEOTIDE SEQUENCE [LARGE SCALE GENOMIC DNA]</scope>
    <source>
        <strain evidence="3 4">EM150506</strain>
    </source>
</reference>
<keyword evidence="3" id="KW-0695">RNA-directed DNA polymerase</keyword>
<dbReference type="RefSeq" id="WP_071343620.1">
    <property type="nucleotide sequence ID" value="NZ_AP028459.1"/>
</dbReference>
<dbReference type="KEGG" id="nsr:NS506_02530"/>
<evidence type="ECO:0000259" key="1">
    <source>
        <dbReference type="PROSITE" id="PS50878"/>
    </source>
</evidence>
<organism evidence="3 4">
    <name type="scientific">Nocardia seriolae</name>
    <dbReference type="NCBI Taxonomy" id="37332"/>
    <lineage>
        <taxon>Bacteria</taxon>
        <taxon>Bacillati</taxon>
        <taxon>Actinomycetota</taxon>
        <taxon>Actinomycetes</taxon>
        <taxon>Mycobacteriales</taxon>
        <taxon>Nocardiaceae</taxon>
        <taxon>Nocardia</taxon>
    </lineage>
</organism>
<evidence type="ECO:0000313" key="3">
    <source>
        <dbReference type="EMBL" id="APA96594.1"/>
    </source>
</evidence>
<dbReference type="Pfam" id="PF00078">
    <property type="entry name" value="RVT_1"/>
    <property type="match status" value="1"/>
</dbReference>
<dbReference type="InterPro" id="IPR030931">
    <property type="entry name" value="Group_II_RT_mat"/>
</dbReference>
<keyword evidence="3" id="KW-0808">Transferase</keyword>
<proteinExistence type="predicted"/>
<feature type="domain" description="Reverse transcriptase" evidence="1">
    <location>
        <begin position="86"/>
        <end position="342"/>
    </location>
</feature>
<dbReference type="GO" id="GO:0003964">
    <property type="term" value="F:RNA-directed DNA polymerase activity"/>
    <property type="evidence" value="ECO:0007669"/>
    <property type="project" value="UniProtKB-KW"/>
</dbReference>
<sequence length="495" mass="56501">MNTSESWPDFEEAGLRVRRMQTKLHWWATREAGRVFKDLHNLVCDPAFLVHAWERVHGNKGGRTAGVDGVVPREIPKESTVLLSRLRTQLRDGMFRPDLVREKLIPKPGNPVKKRRLGIPTTADRIVQAALKLVLEPIFEADFQPSSYGFRPRRSAHDAVGEIVHMGAQGYRWVLEADIEACFDRIDHTALLERLRRRVGDKRVVALVRSFLKAGVLTEEGLDRDTHTGTPQGGILSPLLANIALSVLDDHYRHKWDSLIEGASVSAAKSRRLELRRKGGATYKIVRYADDFVVLVYGEQHHAEAARAEVAQVLAPMGLTLSESKTRVVHMDSGFDFLGWRIQRRKQAGSNRRYVYTYPSKKALASIVGKVRHITRRSGSPYKTLQAMLQHLNPVIRGWCNYFRHGCSKANFAYLDHYTWFAVQRWLARRHPKLTWRQIRRRYSDPRFPASRHAENGTVLIPPQAITIEHSRFRGYAIPTPWTVRAAQLETLASA</sequence>
<dbReference type="Pfam" id="PF08388">
    <property type="entry name" value="GIIM"/>
    <property type="match status" value="1"/>
</dbReference>
<name>A0ABC8AQI9_9NOCA</name>
<dbReference type="PANTHER" id="PTHR34047:SF8">
    <property type="entry name" value="PROTEIN YKFC"/>
    <property type="match status" value="1"/>
</dbReference>
<dbReference type="NCBIfam" id="TIGR04416">
    <property type="entry name" value="group_II_RT_mat"/>
    <property type="match status" value="1"/>
</dbReference>
<protein>
    <submittedName>
        <fullName evidence="3">RNA-directed DNA polymerase</fullName>
        <ecNumber evidence="3">2.7.7.49</ecNumber>
    </submittedName>
</protein>
<dbReference type="InterPro" id="IPR013597">
    <property type="entry name" value="Mat_intron_G2"/>
</dbReference>
<dbReference type="CDD" id="cd01651">
    <property type="entry name" value="RT_G2_intron"/>
    <property type="match status" value="1"/>
</dbReference>
<accession>A0ABC8AQI9</accession>
<dbReference type="InterPro" id="IPR043502">
    <property type="entry name" value="DNA/RNA_pol_sf"/>
</dbReference>
<dbReference type="InterPro" id="IPR000477">
    <property type="entry name" value="RT_dom"/>
</dbReference>
<dbReference type="PROSITE" id="PS50878">
    <property type="entry name" value="RT_POL"/>
    <property type="match status" value="1"/>
</dbReference>
<evidence type="ECO:0000313" key="2">
    <source>
        <dbReference type="EMBL" id="APA95928.1"/>
    </source>
</evidence>
<dbReference type="AlphaFoldDB" id="A0ABC8AQI9"/>
<dbReference type="PANTHER" id="PTHR34047">
    <property type="entry name" value="NUCLEAR INTRON MATURASE 1, MITOCHONDRIAL-RELATED"/>
    <property type="match status" value="1"/>
</dbReference>
<dbReference type="EMBL" id="CP017839">
    <property type="protein sequence ID" value="APA95928.1"/>
    <property type="molecule type" value="Genomic_DNA"/>
</dbReference>
<dbReference type="SUPFAM" id="SSF56672">
    <property type="entry name" value="DNA/RNA polymerases"/>
    <property type="match status" value="1"/>
</dbReference>
<dbReference type="InterPro" id="IPR051083">
    <property type="entry name" value="GrpII_Intron_Splice-Mob/Def"/>
</dbReference>
<keyword evidence="3" id="KW-0548">Nucleotidyltransferase</keyword>
<dbReference type="EMBL" id="CP017839">
    <property type="protein sequence ID" value="APA96594.1"/>
    <property type="molecule type" value="Genomic_DNA"/>
</dbReference>